<evidence type="ECO:0000256" key="4">
    <source>
        <dbReference type="ARBA" id="ARBA00022837"/>
    </source>
</evidence>
<evidence type="ECO:0000256" key="3">
    <source>
        <dbReference type="ARBA" id="ARBA00022723"/>
    </source>
</evidence>
<dbReference type="GO" id="GO:0046872">
    <property type="term" value="F:metal ion binding"/>
    <property type="evidence" value="ECO:0007669"/>
    <property type="project" value="UniProtKB-KW"/>
</dbReference>
<keyword evidence="4" id="KW-0106">Calcium</keyword>
<dbReference type="PANTHER" id="PTHR12682:SF11">
    <property type="entry name" value="PROTEIN ARCHEASE"/>
    <property type="match status" value="1"/>
</dbReference>
<evidence type="ECO:0000256" key="1">
    <source>
        <dbReference type="ARBA" id="ARBA00007963"/>
    </source>
</evidence>
<dbReference type="Pfam" id="PF01951">
    <property type="entry name" value="Archease"/>
    <property type="match status" value="1"/>
</dbReference>
<dbReference type="SUPFAM" id="SSF69819">
    <property type="entry name" value="MTH1598-like"/>
    <property type="match status" value="1"/>
</dbReference>
<proteinExistence type="inferred from homology"/>
<reference evidence="6" key="1">
    <citation type="journal article" date="2015" name="Proc. Natl. Acad. Sci. U.S.A.">
        <title>Networks of energetic and metabolic interactions define dynamics in microbial communities.</title>
        <authorList>
            <person name="Embree M."/>
            <person name="Liu J.K."/>
            <person name="Al-Bassam M.M."/>
            <person name="Zengler K."/>
        </authorList>
    </citation>
    <scope>NUCLEOTIDE SEQUENCE</scope>
</reference>
<keyword evidence="3" id="KW-0479">Metal-binding</keyword>
<keyword evidence="2" id="KW-0819">tRNA processing</keyword>
<organism evidence="6">
    <name type="scientific">hydrocarbon metagenome</name>
    <dbReference type="NCBI Taxonomy" id="938273"/>
    <lineage>
        <taxon>unclassified sequences</taxon>
        <taxon>metagenomes</taxon>
        <taxon>ecological metagenomes</taxon>
    </lineage>
</organism>
<comment type="similarity">
    <text evidence="1">Belongs to the archease family.</text>
</comment>
<feature type="domain" description="Archease" evidence="5">
    <location>
        <begin position="4"/>
        <end position="134"/>
    </location>
</feature>
<gene>
    <name evidence="6" type="ORF">ASZ90_011244</name>
</gene>
<dbReference type="InterPro" id="IPR002804">
    <property type="entry name" value="Archease"/>
</dbReference>
<evidence type="ECO:0000313" key="6">
    <source>
        <dbReference type="EMBL" id="KUG19039.1"/>
    </source>
</evidence>
<dbReference type="PANTHER" id="PTHR12682">
    <property type="entry name" value="ARCHEASE"/>
    <property type="match status" value="1"/>
</dbReference>
<dbReference type="InterPro" id="IPR036820">
    <property type="entry name" value="Archease_dom_sf"/>
</dbReference>
<accession>A0A0W8FDU8</accession>
<comment type="caution">
    <text evidence="6">The sequence shown here is derived from an EMBL/GenBank/DDBJ whole genome shotgun (WGS) entry which is preliminary data.</text>
</comment>
<evidence type="ECO:0000259" key="5">
    <source>
        <dbReference type="Pfam" id="PF01951"/>
    </source>
</evidence>
<protein>
    <submittedName>
        <fullName evidence="6">Archease</fullName>
    </submittedName>
</protein>
<dbReference type="EMBL" id="LNQE01001334">
    <property type="protein sequence ID" value="KUG19039.1"/>
    <property type="molecule type" value="Genomic_DNA"/>
</dbReference>
<name>A0A0W8FDU8_9ZZZZ</name>
<dbReference type="AlphaFoldDB" id="A0A0W8FDU8"/>
<dbReference type="Gene3D" id="3.55.10.10">
    <property type="entry name" value="Archease domain"/>
    <property type="match status" value="1"/>
</dbReference>
<sequence>MSFIELDHTADVLLRVWGGTLDEVFADAARAMFQIMYGTCDAGEIVRTVDLEAEDIDSLLHDFLSELLFLTDAENVVFCSFDVDVRGNRVSATLKGEAFDPAEHSGTIVKGVSYSGPGIVKGDEGYVLEILFDI</sequence>
<evidence type="ECO:0000256" key="2">
    <source>
        <dbReference type="ARBA" id="ARBA00022694"/>
    </source>
</evidence>
<dbReference type="InterPro" id="IPR023572">
    <property type="entry name" value="Archease_dom"/>
</dbReference>
<dbReference type="GO" id="GO:0008033">
    <property type="term" value="P:tRNA processing"/>
    <property type="evidence" value="ECO:0007669"/>
    <property type="project" value="UniProtKB-KW"/>
</dbReference>